<evidence type="ECO:0000256" key="13">
    <source>
        <dbReference type="ARBA" id="ARBA00073152"/>
    </source>
</evidence>
<keyword evidence="5" id="KW-0285">Flavoprotein</keyword>
<protein>
    <recommendedName>
        <fullName evidence="13">FAD-containing monooxygenase EthA</fullName>
    </recommendedName>
    <alternativeName>
        <fullName evidence="14">Prodrug activator EtaA</fullName>
    </alternativeName>
</protein>
<evidence type="ECO:0000256" key="5">
    <source>
        <dbReference type="ARBA" id="ARBA00022630"/>
    </source>
</evidence>
<evidence type="ECO:0000256" key="11">
    <source>
        <dbReference type="ARBA" id="ARBA00051124"/>
    </source>
</evidence>
<comment type="similarity">
    <text evidence="3">Belongs to the FAD-binding monooxygenase family.</text>
</comment>
<keyword evidence="16" id="KW-1185">Reference proteome</keyword>
<organism evidence="15 16">
    <name type="scientific">Nocardioides bruguierae</name>
    <dbReference type="NCBI Taxonomy" id="2945102"/>
    <lineage>
        <taxon>Bacteria</taxon>
        <taxon>Bacillati</taxon>
        <taxon>Actinomycetota</taxon>
        <taxon>Actinomycetes</taxon>
        <taxon>Propionibacteriales</taxon>
        <taxon>Nocardioidaceae</taxon>
        <taxon>Nocardioides</taxon>
    </lineage>
</organism>
<evidence type="ECO:0000256" key="10">
    <source>
        <dbReference type="ARBA" id="ARBA00023136"/>
    </source>
</evidence>
<accession>A0A9X2IEN6</accession>
<evidence type="ECO:0000256" key="1">
    <source>
        <dbReference type="ARBA" id="ARBA00001974"/>
    </source>
</evidence>
<dbReference type="PANTHER" id="PTHR43872:SF1">
    <property type="entry name" value="MONOOXYGENASE, PUTATIVE (AFU_ORTHOLOGUE AFUA_8G02570)-RELATED"/>
    <property type="match status" value="1"/>
</dbReference>
<dbReference type="SUPFAM" id="SSF51905">
    <property type="entry name" value="FAD/NAD(P)-binding domain"/>
    <property type="match status" value="1"/>
</dbReference>
<dbReference type="GO" id="GO:0050661">
    <property type="term" value="F:NADP binding"/>
    <property type="evidence" value="ECO:0007669"/>
    <property type="project" value="InterPro"/>
</dbReference>
<evidence type="ECO:0000256" key="2">
    <source>
        <dbReference type="ARBA" id="ARBA00004236"/>
    </source>
</evidence>
<dbReference type="Proteomes" id="UP001139485">
    <property type="component" value="Unassembled WGS sequence"/>
</dbReference>
<evidence type="ECO:0000256" key="7">
    <source>
        <dbReference type="ARBA" id="ARBA00022857"/>
    </source>
</evidence>
<dbReference type="PRINTS" id="PR00945">
    <property type="entry name" value="HGRDTASE"/>
</dbReference>
<comment type="catalytic activity">
    <reaction evidence="11">
        <text>ethionamide + NADPH + O2 + H(+) = ethionamide S-oxide + NADP(+) + H2O</text>
        <dbReference type="Rhea" id="RHEA:47616"/>
        <dbReference type="ChEBI" id="CHEBI:4885"/>
        <dbReference type="ChEBI" id="CHEBI:15377"/>
        <dbReference type="ChEBI" id="CHEBI:15378"/>
        <dbReference type="ChEBI" id="CHEBI:15379"/>
        <dbReference type="ChEBI" id="CHEBI:57783"/>
        <dbReference type="ChEBI" id="CHEBI:58349"/>
        <dbReference type="ChEBI" id="CHEBI:87805"/>
    </reaction>
</comment>
<dbReference type="Pfam" id="PF13450">
    <property type="entry name" value="NAD_binding_8"/>
    <property type="match status" value="1"/>
</dbReference>
<evidence type="ECO:0000256" key="3">
    <source>
        <dbReference type="ARBA" id="ARBA00010139"/>
    </source>
</evidence>
<keyword evidence="10" id="KW-0472">Membrane</keyword>
<proteinExistence type="inferred from homology"/>
<keyword evidence="7" id="KW-0521">NADP</keyword>
<dbReference type="Gene3D" id="3.50.50.60">
    <property type="entry name" value="FAD/NAD(P)-binding domain"/>
    <property type="match status" value="3"/>
</dbReference>
<keyword evidence="6" id="KW-0274">FAD</keyword>
<evidence type="ECO:0000256" key="6">
    <source>
        <dbReference type="ARBA" id="ARBA00022827"/>
    </source>
</evidence>
<dbReference type="Pfam" id="PF00743">
    <property type="entry name" value="FMO-like"/>
    <property type="match status" value="1"/>
</dbReference>
<dbReference type="RefSeq" id="WP_250826916.1">
    <property type="nucleotide sequence ID" value="NZ_JAMOIL010000009.1"/>
</dbReference>
<evidence type="ECO:0000256" key="14">
    <source>
        <dbReference type="ARBA" id="ARBA00078392"/>
    </source>
</evidence>
<comment type="function">
    <text evidence="12">Monooxygenase able to convert a wide range of ketones to the corresponding esters or lactones via a Baeyer-Villiger oxidation reaction. Can act on long-chain aliphatic ketones (2-hexanone to 2-dodecanone) and on aromatic ketones (phenylacetone and benzylacetone). Is also able to catalyze enantioselective sulfoxidation of methyl-p-tolylsulfide. In vivo, likely functions as a BVMO, but the exact nature of the physiological substrate(s) remains to be established.</text>
</comment>
<dbReference type="InterPro" id="IPR036188">
    <property type="entry name" value="FAD/NAD-bd_sf"/>
</dbReference>
<sequence length="489" mass="54713">MTSQDTSPAQPVEDVDVLVIGAGLSGIGAACQIVTRHPGKSVAVLEARATSGGTWDLFRYPGIRSDSDMFTFGFRWRPWPSDTALADGHLILDYLRAVAEEYDVERLIRYDHRVTSAAWSSDEQRWTVTYTHDGVEKQVRCSLLWGCSGYYDYDQGHAPVFPGAEYFEGQVVHPQFWPEDLDHAGKKVVVIGSGATAVTLVPAMAPTAEHVTMLQRSPTYILSRPGRDGWGKALARLPEKLRFPLVRWKNILVQVGSYQLFQRRPEWGKNLIRTATARQLEGTGLDVDTHFKPDYNPWDQRLCFVPDSDLFKALRSGKADVVTDHIDTFDATGIRLTSGKHLDADIIVTATGLRLKAFGGISMTVDGAEVKAHETMAYKALMLSGVPNFVYTIGYTNASWTLKADLVSDYVCRMLEHLDTHGLSSFVAERDPSVGERPFMDFQSGYVLRALDHLPRQGDRAPWMLKQNYLTDLRTIRHDELDDGVLAFR</sequence>
<reference evidence="15" key="1">
    <citation type="submission" date="2022-05" db="EMBL/GenBank/DDBJ databases">
        <authorList>
            <person name="Tuo L."/>
        </authorList>
    </citation>
    <scope>NUCLEOTIDE SEQUENCE</scope>
    <source>
        <strain evidence="15">BSK12Z-4</strain>
    </source>
</reference>
<gene>
    <name evidence="15" type="ORF">M8330_08035</name>
</gene>
<dbReference type="PANTHER" id="PTHR43872">
    <property type="entry name" value="MONOOXYGENASE, PUTATIVE (AFU_ORTHOLOGUE AFUA_8G02570)-RELATED"/>
    <property type="match status" value="1"/>
</dbReference>
<dbReference type="FunFam" id="3.50.50.60:FF:000213">
    <property type="entry name" value="FAD-containing monooxygenase EthA"/>
    <property type="match status" value="1"/>
</dbReference>
<evidence type="ECO:0000313" key="15">
    <source>
        <dbReference type="EMBL" id="MCM0620243.1"/>
    </source>
</evidence>
<dbReference type="FunFam" id="3.50.50.60:FF:000228">
    <property type="entry name" value="FAD-containing monooxygenase EthA"/>
    <property type="match status" value="1"/>
</dbReference>
<dbReference type="GO" id="GO:0050660">
    <property type="term" value="F:flavin adenine dinucleotide binding"/>
    <property type="evidence" value="ECO:0007669"/>
    <property type="project" value="InterPro"/>
</dbReference>
<dbReference type="InterPro" id="IPR051820">
    <property type="entry name" value="FAD-binding_MO"/>
</dbReference>
<evidence type="ECO:0000256" key="4">
    <source>
        <dbReference type="ARBA" id="ARBA00022475"/>
    </source>
</evidence>
<keyword evidence="9" id="KW-0503">Monooxygenase</keyword>
<comment type="caution">
    <text evidence="15">The sequence shown here is derived from an EMBL/GenBank/DDBJ whole genome shotgun (WGS) entry which is preliminary data.</text>
</comment>
<dbReference type="AlphaFoldDB" id="A0A9X2IEN6"/>
<dbReference type="EMBL" id="JAMOIL010000009">
    <property type="protein sequence ID" value="MCM0620243.1"/>
    <property type="molecule type" value="Genomic_DNA"/>
</dbReference>
<dbReference type="GO" id="GO:0004499">
    <property type="term" value="F:N,N-dimethylaniline monooxygenase activity"/>
    <property type="evidence" value="ECO:0007669"/>
    <property type="project" value="InterPro"/>
</dbReference>
<name>A0A9X2IEN6_9ACTN</name>
<keyword evidence="8" id="KW-0560">Oxidoreductase</keyword>
<evidence type="ECO:0000256" key="8">
    <source>
        <dbReference type="ARBA" id="ARBA00023002"/>
    </source>
</evidence>
<comment type="cofactor">
    <cofactor evidence="1">
        <name>FAD</name>
        <dbReference type="ChEBI" id="CHEBI:57692"/>
    </cofactor>
</comment>
<evidence type="ECO:0000256" key="12">
    <source>
        <dbReference type="ARBA" id="ARBA00059740"/>
    </source>
</evidence>
<evidence type="ECO:0000313" key="16">
    <source>
        <dbReference type="Proteomes" id="UP001139485"/>
    </source>
</evidence>
<dbReference type="InterPro" id="IPR020946">
    <property type="entry name" value="Flavin_mOase-like"/>
</dbReference>
<keyword evidence="4" id="KW-1003">Cell membrane</keyword>
<evidence type="ECO:0000256" key="9">
    <source>
        <dbReference type="ARBA" id="ARBA00023033"/>
    </source>
</evidence>
<comment type="subcellular location">
    <subcellularLocation>
        <location evidence="2">Cell membrane</location>
    </subcellularLocation>
</comment>
<dbReference type="GO" id="GO:0005886">
    <property type="term" value="C:plasma membrane"/>
    <property type="evidence" value="ECO:0007669"/>
    <property type="project" value="UniProtKB-SubCell"/>
</dbReference>